<protein>
    <submittedName>
        <fullName evidence="2">Uncharacterized protein</fullName>
    </submittedName>
</protein>
<keyword evidence="1" id="KW-0472">Membrane</keyword>
<name>A0A7S0BHA3_9RHOD</name>
<reference evidence="2" key="1">
    <citation type="submission" date="2021-01" db="EMBL/GenBank/DDBJ databases">
        <authorList>
            <person name="Corre E."/>
            <person name="Pelletier E."/>
            <person name="Niang G."/>
            <person name="Scheremetjew M."/>
            <person name="Finn R."/>
            <person name="Kale V."/>
            <person name="Holt S."/>
            <person name="Cochrane G."/>
            <person name="Meng A."/>
            <person name="Brown T."/>
            <person name="Cohen L."/>
        </authorList>
    </citation>
    <scope>NUCLEOTIDE SEQUENCE</scope>
    <source>
        <strain evidence="2">UTEX LB 2760</strain>
    </source>
</reference>
<dbReference type="GO" id="GO:0006123">
    <property type="term" value="P:mitochondrial electron transport, cytochrome c to oxygen"/>
    <property type="evidence" value="ECO:0007669"/>
    <property type="project" value="InterPro"/>
</dbReference>
<keyword evidence="1" id="KW-0812">Transmembrane</keyword>
<evidence type="ECO:0000313" key="2">
    <source>
        <dbReference type="EMBL" id="CAD8392466.1"/>
    </source>
</evidence>
<keyword evidence="1" id="KW-1133">Transmembrane helix</keyword>
<dbReference type="GO" id="GO:0045277">
    <property type="term" value="C:respiratory chain complex IV"/>
    <property type="evidence" value="ECO:0007669"/>
    <property type="project" value="InterPro"/>
</dbReference>
<feature type="transmembrane region" description="Helical" evidence="1">
    <location>
        <begin position="46"/>
        <end position="67"/>
    </location>
</feature>
<dbReference type="GO" id="GO:0005739">
    <property type="term" value="C:mitochondrion"/>
    <property type="evidence" value="ECO:0007669"/>
    <property type="project" value="GOC"/>
</dbReference>
<dbReference type="EMBL" id="HBEK01004428">
    <property type="protein sequence ID" value="CAD8392466.1"/>
    <property type="molecule type" value="Transcribed_RNA"/>
</dbReference>
<proteinExistence type="predicted"/>
<dbReference type="SUPFAM" id="SSF81406">
    <property type="entry name" value="Mitochondrial cytochrome c oxidase subunit IV"/>
    <property type="match status" value="1"/>
</dbReference>
<dbReference type="Gene3D" id="1.10.442.10">
    <property type="entry name" value="Cytochrome c oxidase subunit IV"/>
    <property type="match status" value="1"/>
</dbReference>
<dbReference type="AlphaFoldDB" id="A0A7S0BHA3"/>
<gene>
    <name evidence="2" type="ORF">RMAR0315_LOCUS2441</name>
</gene>
<sequence length="121" mass="14319">MGKWKPFPVDPTKIPSAVPPLYPGDLTETNWVPPAFKWMKRMSPNMSVFVSTSVLVVVPTTLYYFLWMKTRPLPETMSKEWREETARQFREGKQQRSYGLDKVQVEPIRQFMKEGKHREQK</sequence>
<dbReference type="InterPro" id="IPR036639">
    <property type="entry name" value="Cyt_c_oxidase_su4_sf"/>
</dbReference>
<accession>A0A7S0BHA3</accession>
<evidence type="ECO:0000256" key="1">
    <source>
        <dbReference type="SAM" id="Phobius"/>
    </source>
</evidence>
<organism evidence="2">
    <name type="scientific">Rhodosorus marinus</name>
    <dbReference type="NCBI Taxonomy" id="101924"/>
    <lineage>
        <taxon>Eukaryota</taxon>
        <taxon>Rhodophyta</taxon>
        <taxon>Stylonematophyceae</taxon>
        <taxon>Stylonematales</taxon>
        <taxon>Stylonemataceae</taxon>
        <taxon>Rhodosorus</taxon>
    </lineage>
</organism>